<dbReference type="OrthoDB" id="9811804at2"/>
<dbReference type="InterPro" id="IPR006847">
    <property type="entry name" value="IF2_N"/>
</dbReference>
<evidence type="ECO:0000313" key="3">
    <source>
        <dbReference type="Proteomes" id="UP000320095"/>
    </source>
</evidence>
<sequence>MQIRVHDLAKELGVTSKELLLKCSNYGEFVKSASSTLPPRLVIKLREDFGERLNPVSAEDFGASADIRRAATGDGDGGFATAYERARRASRPANTSNKPGAIENAIFRYAIDPRRNKLGSYTPEERDRAERLAKMWAATWLSDLTDWIRVSGGEHSDLAVRFSQEGLVASEVELRLGFGRIDPTQDTIFNRVARGTMGFKDAVRQVQDFRRSERSTGS</sequence>
<accession>A0A502DN19</accession>
<proteinExistence type="predicted"/>
<feature type="domain" description="Translation initiation factor IF-2 N-terminal" evidence="1">
    <location>
        <begin position="3"/>
        <end position="50"/>
    </location>
</feature>
<dbReference type="RefSeq" id="WP_140699637.1">
    <property type="nucleotide sequence ID" value="NZ_RCZG01000024.1"/>
</dbReference>
<dbReference type="AlphaFoldDB" id="A0A502DN19"/>
<dbReference type="Pfam" id="PF04760">
    <property type="entry name" value="IF2_N"/>
    <property type="match status" value="1"/>
</dbReference>
<reference evidence="2 3" key="1">
    <citation type="journal article" date="2019" name="Environ. Microbiol.">
        <title>Species interactions and distinct microbial communities in high Arctic permafrost affected cryosols are associated with the CH4 and CO2 gas fluxes.</title>
        <authorList>
            <person name="Altshuler I."/>
            <person name="Hamel J."/>
            <person name="Turney S."/>
            <person name="Magnuson E."/>
            <person name="Levesque R."/>
            <person name="Greer C."/>
            <person name="Whyte L.G."/>
        </authorList>
    </citation>
    <scope>NUCLEOTIDE SEQUENCE [LARGE SCALE GENOMIC DNA]</scope>
    <source>
        <strain evidence="2 3">S5.20</strain>
    </source>
</reference>
<dbReference type="Gene3D" id="1.10.10.2480">
    <property type="match status" value="1"/>
</dbReference>
<name>A0A502DN19_9MYCO</name>
<comment type="caution">
    <text evidence="2">The sequence shown here is derived from an EMBL/GenBank/DDBJ whole genome shotgun (WGS) entry which is preliminary data.</text>
</comment>
<keyword evidence="3" id="KW-1185">Reference proteome</keyword>
<gene>
    <name evidence="2" type="ORF">EAH80_29580</name>
</gene>
<dbReference type="EMBL" id="RCZG01000024">
    <property type="protein sequence ID" value="TPG26132.1"/>
    <property type="molecule type" value="Genomic_DNA"/>
</dbReference>
<dbReference type="Proteomes" id="UP000320095">
    <property type="component" value="Unassembled WGS sequence"/>
</dbReference>
<organism evidence="2 3">
    <name type="scientific">Mycolicibacterium hodleri</name>
    <dbReference type="NCBI Taxonomy" id="49897"/>
    <lineage>
        <taxon>Bacteria</taxon>
        <taxon>Bacillati</taxon>
        <taxon>Actinomycetota</taxon>
        <taxon>Actinomycetes</taxon>
        <taxon>Mycobacteriales</taxon>
        <taxon>Mycobacteriaceae</taxon>
        <taxon>Mycolicibacterium</taxon>
    </lineage>
</organism>
<evidence type="ECO:0000313" key="2">
    <source>
        <dbReference type="EMBL" id="TPG26132.1"/>
    </source>
</evidence>
<evidence type="ECO:0000259" key="1">
    <source>
        <dbReference type="Pfam" id="PF04760"/>
    </source>
</evidence>
<protein>
    <recommendedName>
        <fullName evidence="1">Translation initiation factor IF-2 N-terminal domain-containing protein</fullName>
    </recommendedName>
</protein>